<keyword evidence="6" id="KW-0333">Golgi apparatus</keyword>
<evidence type="ECO:0000256" key="7">
    <source>
        <dbReference type="ARBA" id="ARBA00023180"/>
    </source>
</evidence>
<reference evidence="11" key="1">
    <citation type="journal article" date="2013" name="Nat. Genet.">
        <title>The Capsella rubella genome and the genomic consequences of rapid mating system evolution.</title>
        <authorList>
            <person name="Slotte T."/>
            <person name="Hazzouri K.M."/>
            <person name="Agren J.A."/>
            <person name="Koenig D."/>
            <person name="Maumus F."/>
            <person name="Guo Y.L."/>
            <person name="Steige K."/>
            <person name="Platts A.E."/>
            <person name="Escobar J.S."/>
            <person name="Newman L.K."/>
            <person name="Wang W."/>
            <person name="Mandakova T."/>
            <person name="Vello E."/>
            <person name="Smith L.M."/>
            <person name="Henz S.R."/>
            <person name="Steffen J."/>
            <person name="Takuno S."/>
            <person name="Brandvain Y."/>
            <person name="Coop G."/>
            <person name="Andolfatto P."/>
            <person name="Hu T.T."/>
            <person name="Blanchette M."/>
            <person name="Clark R.M."/>
            <person name="Quesneville H."/>
            <person name="Nordborg M."/>
            <person name="Gaut B.S."/>
            <person name="Lysak M.A."/>
            <person name="Jenkins J."/>
            <person name="Grimwood J."/>
            <person name="Chapman J."/>
            <person name="Prochnik S."/>
            <person name="Shu S."/>
            <person name="Rokhsar D."/>
            <person name="Schmutz J."/>
            <person name="Weigel D."/>
            <person name="Wright S.I."/>
        </authorList>
    </citation>
    <scope>NUCLEOTIDE SEQUENCE [LARGE SCALE GENOMIC DNA]</scope>
    <source>
        <strain evidence="11">cv. Monte Gargano</strain>
    </source>
</reference>
<evidence type="ECO:0000256" key="6">
    <source>
        <dbReference type="ARBA" id="ARBA00023034"/>
    </source>
</evidence>
<evidence type="ECO:0000256" key="1">
    <source>
        <dbReference type="ARBA" id="ARBA00004323"/>
    </source>
</evidence>
<evidence type="ECO:0000256" key="5">
    <source>
        <dbReference type="ARBA" id="ARBA00022968"/>
    </source>
</evidence>
<dbReference type="GO" id="GO:0000139">
    <property type="term" value="C:Golgi membrane"/>
    <property type="evidence" value="ECO:0007669"/>
    <property type="project" value="UniProtKB-SubCell"/>
</dbReference>
<dbReference type="PANTHER" id="PTHR11062:SF395">
    <property type="entry name" value="EXOSTOSIN FAMILY PROTEIN"/>
    <property type="match status" value="1"/>
</dbReference>
<dbReference type="Pfam" id="PF03016">
    <property type="entry name" value="Exostosin_GT47"/>
    <property type="match status" value="1"/>
</dbReference>
<sequence length="645" mass="74024">LSFFLLNQFLPCDRLRAAASVKSLLTGSCHNQYRFDLWLRDGDIGFLTSWSVHVEFCGNILYVCHLNLEDAMKLLRFAGVVFVFITVFQFVNIRFYDGAIFSLPSEDKFLVSINESTEPPIRPSGAELLYFSSSISAEGEITGSKEDPILGERTVPQEDHVVGSDKNDTNQSRQSLTDDAKDKETLDLLPGTRSSSNESSETIVEDADIAYENTRQVEILESKSDPSVDNLSSQVKSFMKVSNSGVVSITEMMNLLHQSHTSHVSLRLKRSSTVDQELLSARIQIENPPLIENDPFLHAPLYWNLSVFKRSYDLMEKKLKVYVYREGKRPVLHKPVLKGIYASEGWFMKQLKASKTFVTKNPRKAHLFYLPFSSKMLEETLYVPGSHSDKNLIEFLKNYLDMISSKYNFWNRTGGSDHFLVACHDWAPSETRQYMAKCIRALCNSDVSEGFVFGKDVALPETTILVPRRPLRALGGKPISQRQILAFFAGGMHGYLRPLLLQNWGGNRDPDMKIFSEIPKSKGKKSYMEYMKSTKYCICPKGHEVNSPRVVEALFYECVPVIISDNFVPPFFEVLNWESFAVFVLEKDIPDLKNILVSITDERYREMQMRVKMVQKHFLWHSKPERFDIFHMILHSIWYNRVFQS</sequence>
<evidence type="ECO:0000259" key="9">
    <source>
        <dbReference type="Pfam" id="PF03016"/>
    </source>
</evidence>
<feature type="region of interest" description="Disordered" evidence="8">
    <location>
        <begin position="157"/>
        <end position="208"/>
    </location>
</feature>
<feature type="domain" description="Exostosin GT47" evidence="9">
    <location>
        <begin position="315"/>
        <end position="598"/>
    </location>
</feature>
<dbReference type="EMBL" id="KB870811">
    <property type="protein sequence ID" value="EOA16198.1"/>
    <property type="molecule type" value="Genomic_DNA"/>
</dbReference>
<comment type="similarity">
    <text evidence="2">Belongs to the glycosyltransferase 47 family.</text>
</comment>
<dbReference type="AlphaFoldDB" id="R0GYG6"/>
<dbReference type="InterPro" id="IPR004263">
    <property type="entry name" value="Exostosin"/>
</dbReference>
<keyword evidence="11" id="KW-1185">Reference proteome</keyword>
<dbReference type="GO" id="GO:0016757">
    <property type="term" value="F:glycosyltransferase activity"/>
    <property type="evidence" value="ECO:0007669"/>
    <property type="project" value="UniProtKB-KW"/>
</dbReference>
<evidence type="ECO:0000256" key="2">
    <source>
        <dbReference type="ARBA" id="ARBA00010271"/>
    </source>
</evidence>
<dbReference type="Proteomes" id="UP000029121">
    <property type="component" value="Unassembled WGS sequence"/>
</dbReference>
<name>R0GYG6_9BRAS</name>
<gene>
    <name evidence="10" type="ORF">CARUB_v10004339mg</name>
</gene>
<keyword evidence="5" id="KW-0735">Signal-anchor</keyword>
<feature type="compositionally biased region" description="Polar residues" evidence="8">
    <location>
        <begin position="192"/>
        <end position="202"/>
    </location>
</feature>
<keyword evidence="3" id="KW-0328">Glycosyltransferase</keyword>
<keyword evidence="5" id="KW-0812">Transmembrane</keyword>
<protein>
    <recommendedName>
        <fullName evidence="9">Exostosin GT47 domain-containing protein</fullName>
    </recommendedName>
</protein>
<dbReference type="KEGG" id="crb:17879465"/>
<dbReference type="PANTHER" id="PTHR11062">
    <property type="entry name" value="EXOSTOSIN HEPARAN SULFATE GLYCOSYLTRANSFERASE -RELATED"/>
    <property type="match status" value="1"/>
</dbReference>
<dbReference type="OrthoDB" id="1924787at2759"/>
<accession>R0GYG6</accession>
<evidence type="ECO:0000313" key="11">
    <source>
        <dbReference type="Proteomes" id="UP000029121"/>
    </source>
</evidence>
<feature type="non-terminal residue" evidence="10">
    <location>
        <position position="1"/>
    </location>
</feature>
<organism evidence="10 11">
    <name type="scientific">Capsella rubella</name>
    <dbReference type="NCBI Taxonomy" id="81985"/>
    <lineage>
        <taxon>Eukaryota</taxon>
        <taxon>Viridiplantae</taxon>
        <taxon>Streptophyta</taxon>
        <taxon>Embryophyta</taxon>
        <taxon>Tracheophyta</taxon>
        <taxon>Spermatophyta</taxon>
        <taxon>Magnoliopsida</taxon>
        <taxon>eudicotyledons</taxon>
        <taxon>Gunneridae</taxon>
        <taxon>Pentapetalae</taxon>
        <taxon>rosids</taxon>
        <taxon>malvids</taxon>
        <taxon>Brassicales</taxon>
        <taxon>Brassicaceae</taxon>
        <taxon>Camelineae</taxon>
        <taxon>Capsella</taxon>
    </lineage>
</organism>
<dbReference type="eggNOG" id="KOG1021">
    <property type="taxonomic scope" value="Eukaryota"/>
</dbReference>
<proteinExistence type="inferred from homology"/>
<dbReference type="STRING" id="81985.R0GYG6"/>
<feature type="compositionally biased region" description="Basic and acidic residues" evidence="8">
    <location>
        <begin position="176"/>
        <end position="186"/>
    </location>
</feature>
<dbReference type="InterPro" id="IPR040911">
    <property type="entry name" value="Exostosin_GT47"/>
</dbReference>
<evidence type="ECO:0000256" key="3">
    <source>
        <dbReference type="ARBA" id="ARBA00022676"/>
    </source>
</evidence>
<feature type="compositionally biased region" description="Basic and acidic residues" evidence="8">
    <location>
        <begin position="157"/>
        <end position="168"/>
    </location>
</feature>
<keyword evidence="7" id="KW-0325">Glycoprotein</keyword>
<evidence type="ECO:0000256" key="8">
    <source>
        <dbReference type="SAM" id="MobiDB-lite"/>
    </source>
</evidence>
<evidence type="ECO:0000256" key="4">
    <source>
        <dbReference type="ARBA" id="ARBA00022679"/>
    </source>
</evidence>
<comment type="subcellular location">
    <subcellularLocation>
        <location evidence="1">Golgi apparatus membrane</location>
        <topology evidence="1">Single-pass type II membrane protein</topology>
    </subcellularLocation>
</comment>
<keyword evidence="4" id="KW-0808">Transferase</keyword>
<evidence type="ECO:0000313" key="10">
    <source>
        <dbReference type="EMBL" id="EOA16198.1"/>
    </source>
</evidence>